<keyword evidence="1" id="KW-0732">Signal</keyword>
<evidence type="ECO:0000313" key="3">
    <source>
        <dbReference type="Proteomes" id="UP000469724"/>
    </source>
</evidence>
<sequence length="98" mass="10598">MKLRSMLLFFAMAFFSVQTVQAACYTCTVTQSTDLSVSLTDTGGAFTARDFVFPSTTTVQQNRYLAIVLTALASGKQITACMNSTVRLTPLTAIAIKQ</sequence>
<dbReference type="EMBL" id="JAAGRQ010000070">
    <property type="protein sequence ID" value="NDY57947.1"/>
    <property type="molecule type" value="Genomic_DNA"/>
</dbReference>
<feature type="signal peptide" evidence="1">
    <location>
        <begin position="1"/>
        <end position="22"/>
    </location>
</feature>
<dbReference type="Proteomes" id="UP000469724">
    <property type="component" value="Unassembled WGS sequence"/>
</dbReference>
<comment type="caution">
    <text evidence="2">The sequence shown here is derived from an EMBL/GenBank/DDBJ whole genome shotgun (WGS) entry which is preliminary data.</text>
</comment>
<keyword evidence="3" id="KW-1185">Reference proteome</keyword>
<evidence type="ECO:0000313" key="2">
    <source>
        <dbReference type="EMBL" id="NDY57947.1"/>
    </source>
</evidence>
<proteinExistence type="predicted"/>
<accession>A0A7K3NPA1</accession>
<evidence type="ECO:0000256" key="1">
    <source>
        <dbReference type="SAM" id="SignalP"/>
    </source>
</evidence>
<dbReference type="RefSeq" id="WP_163303027.1">
    <property type="nucleotide sequence ID" value="NZ_JAAGRQ010000070.1"/>
</dbReference>
<dbReference type="AlphaFoldDB" id="A0A7K3NPA1"/>
<reference evidence="2 3" key="1">
    <citation type="submission" date="2020-02" db="EMBL/GenBank/DDBJ databases">
        <title>Comparative genomics of sulfur disproportionating microorganisms.</title>
        <authorList>
            <person name="Ward L.M."/>
            <person name="Bertran E."/>
            <person name="Johnston D.T."/>
        </authorList>
    </citation>
    <scope>NUCLEOTIDE SEQUENCE [LARGE SCALE GENOMIC DNA]</scope>
    <source>
        <strain evidence="2 3">DSM 3696</strain>
    </source>
</reference>
<name>A0A7K3NPA1_9BACT</name>
<evidence type="ECO:0008006" key="4">
    <source>
        <dbReference type="Google" id="ProtNLM"/>
    </source>
</evidence>
<feature type="chain" id="PRO_5029906917" description="Secreted protein" evidence="1">
    <location>
        <begin position="23"/>
        <end position="98"/>
    </location>
</feature>
<protein>
    <recommendedName>
        <fullName evidence="4">Secreted protein</fullName>
    </recommendedName>
</protein>
<organism evidence="2 3">
    <name type="scientific">Desulfolutivibrio sulfodismutans</name>
    <dbReference type="NCBI Taxonomy" id="63561"/>
    <lineage>
        <taxon>Bacteria</taxon>
        <taxon>Pseudomonadati</taxon>
        <taxon>Thermodesulfobacteriota</taxon>
        <taxon>Desulfovibrionia</taxon>
        <taxon>Desulfovibrionales</taxon>
        <taxon>Desulfovibrionaceae</taxon>
        <taxon>Desulfolutivibrio</taxon>
    </lineage>
</organism>
<gene>
    <name evidence="2" type="ORF">G3N56_14520</name>
</gene>